<dbReference type="PRINTS" id="PR00072">
    <property type="entry name" value="MALOXRDTASE"/>
</dbReference>
<evidence type="ECO:0000256" key="13">
    <source>
        <dbReference type="ARBA" id="ARBA00082317"/>
    </source>
</evidence>
<evidence type="ECO:0000256" key="10">
    <source>
        <dbReference type="ARBA" id="ARBA00066983"/>
    </source>
</evidence>
<dbReference type="FunFam" id="3.40.50.720:FF:000182">
    <property type="entry name" value="NAD-dependent malic enzyme"/>
    <property type="match status" value="1"/>
</dbReference>
<dbReference type="GO" id="GO:0004470">
    <property type="term" value="F:malic enzyme activity"/>
    <property type="evidence" value="ECO:0007669"/>
    <property type="project" value="InterPro"/>
</dbReference>
<evidence type="ECO:0000256" key="7">
    <source>
        <dbReference type="ARBA" id="ARBA00023211"/>
    </source>
</evidence>
<dbReference type="SUPFAM" id="SSF53223">
    <property type="entry name" value="Aminoacid dehydrogenase-like, N-terminal domain"/>
    <property type="match status" value="1"/>
</dbReference>
<dbReference type="Gene3D" id="3.40.50.10380">
    <property type="entry name" value="Malic enzyme, N-terminal domain"/>
    <property type="match status" value="1"/>
</dbReference>
<dbReference type="InterPro" id="IPR046346">
    <property type="entry name" value="Aminoacid_DH-like_N_sf"/>
</dbReference>
<keyword evidence="6" id="KW-0520">NAD</keyword>
<dbReference type="InterPro" id="IPR012302">
    <property type="entry name" value="Malic_NAD-bd"/>
</dbReference>
<evidence type="ECO:0000256" key="9">
    <source>
        <dbReference type="ARBA" id="ARBA00051739"/>
    </source>
</evidence>
<dbReference type="Pfam" id="PF00390">
    <property type="entry name" value="malic"/>
    <property type="match status" value="1"/>
</dbReference>
<dbReference type="PANTHER" id="PTHR23406:SF34">
    <property type="entry name" value="NAD-DEPENDENT MALIC ENZYME, MITOCHONDRIAL"/>
    <property type="match status" value="1"/>
</dbReference>
<dbReference type="GO" id="GO:0030145">
    <property type="term" value="F:manganese ion binding"/>
    <property type="evidence" value="ECO:0007669"/>
    <property type="project" value="UniProtKB-ARBA"/>
</dbReference>
<dbReference type="GO" id="GO:0005829">
    <property type="term" value="C:cytosol"/>
    <property type="evidence" value="ECO:0007669"/>
    <property type="project" value="TreeGrafter"/>
</dbReference>
<dbReference type="SMART" id="SM01274">
    <property type="entry name" value="malic"/>
    <property type="match status" value="1"/>
</dbReference>
<feature type="compositionally biased region" description="Basic residues" evidence="18">
    <location>
        <begin position="584"/>
        <end position="593"/>
    </location>
</feature>
<evidence type="ECO:0000256" key="15">
    <source>
        <dbReference type="PIRSR" id="PIRSR000106-2"/>
    </source>
</evidence>
<keyword evidence="22" id="KW-1185">Reference proteome</keyword>
<evidence type="ECO:0000259" key="19">
    <source>
        <dbReference type="SMART" id="SM00919"/>
    </source>
</evidence>
<comment type="catalytic activity">
    <reaction evidence="9">
        <text>(S)-malate + H(+) = (S)-lactate + CO2</text>
        <dbReference type="Rhea" id="RHEA:46276"/>
        <dbReference type="ChEBI" id="CHEBI:15378"/>
        <dbReference type="ChEBI" id="CHEBI:15589"/>
        <dbReference type="ChEBI" id="CHEBI:16526"/>
        <dbReference type="ChEBI" id="CHEBI:16651"/>
        <dbReference type="EC" id="4.1.1.101"/>
    </reaction>
</comment>
<comment type="caution">
    <text evidence="21">The sequence shown here is derived from an EMBL/GenBank/DDBJ whole genome shotgun (WGS) entry which is preliminary data.</text>
</comment>
<feature type="domain" description="Malic enzyme NAD-binding" evidence="19">
    <location>
        <begin position="279"/>
        <end position="540"/>
    </location>
</feature>
<dbReference type="FunFam" id="3.40.50.10380:FF:000001">
    <property type="entry name" value="NAD-dependent malic enzyme"/>
    <property type="match status" value="1"/>
</dbReference>
<dbReference type="Pfam" id="PF03949">
    <property type="entry name" value="Malic_M"/>
    <property type="match status" value="1"/>
</dbReference>
<name>A0A4Q9KJ43_PROTD</name>
<keyword evidence="5 16" id="KW-0479">Metal-binding</keyword>
<dbReference type="InterPro" id="IPR012301">
    <property type="entry name" value="Malic_N_dom"/>
</dbReference>
<evidence type="ECO:0000313" key="21">
    <source>
        <dbReference type="EMBL" id="TBT93172.1"/>
    </source>
</evidence>
<gene>
    <name evidence="21" type="ORF">ET996_12045</name>
</gene>
<dbReference type="InterPro" id="IPR036291">
    <property type="entry name" value="NAD(P)-bd_dom_sf"/>
</dbReference>
<keyword evidence="7" id="KW-0464">Manganese</keyword>
<feature type="binding site" evidence="16">
    <location>
        <position position="254"/>
    </location>
    <ligand>
        <name>a divalent metal cation</name>
        <dbReference type="ChEBI" id="CHEBI:60240"/>
    </ligand>
</feature>
<dbReference type="NCBIfam" id="NF010052">
    <property type="entry name" value="PRK13529.1"/>
    <property type="match status" value="1"/>
</dbReference>
<dbReference type="SMART" id="SM00919">
    <property type="entry name" value="Malic_M"/>
    <property type="match status" value="1"/>
</dbReference>
<feature type="active site" description="Proton donor" evidence="14">
    <location>
        <position position="110"/>
    </location>
</feature>
<keyword evidence="8" id="KW-0456">Lyase</keyword>
<dbReference type="GO" id="GO:0043464">
    <property type="term" value="P:malolactic fermentation"/>
    <property type="evidence" value="ECO:0007669"/>
    <property type="project" value="UniProtKB-ARBA"/>
</dbReference>
<feature type="binding site" evidence="15">
    <location>
        <position position="472"/>
    </location>
    <ligand>
        <name>(S)-malate</name>
        <dbReference type="ChEBI" id="CHEBI:15589"/>
    </ligand>
</feature>
<evidence type="ECO:0000256" key="4">
    <source>
        <dbReference type="ARBA" id="ARBA00011738"/>
    </source>
</evidence>
<dbReference type="EMBL" id="SDMR01000017">
    <property type="protein sequence ID" value="TBT93172.1"/>
    <property type="molecule type" value="Genomic_DNA"/>
</dbReference>
<evidence type="ECO:0000256" key="11">
    <source>
        <dbReference type="ARBA" id="ARBA00073308"/>
    </source>
</evidence>
<evidence type="ECO:0000256" key="12">
    <source>
        <dbReference type="ARBA" id="ARBA00074565"/>
    </source>
</evidence>
<dbReference type="EC" id="4.1.1.101" evidence="10"/>
<dbReference type="PANTHER" id="PTHR23406">
    <property type="entry name" value="MALIC ENZYME-RELATED"/>
    <property type="match status" value="1"/>
</dbReference>
<dbReference type="SUPFAM" id="SSF51735">
    <property type="entry name" value="NAD(P)-binding Rossmann-fold domains"/>
    <property type="match status" value="1"/>
</dbReference>
<dbReference type="InterPro" id="IPR001891">
    <property type="entry name" value="Malic_OxRdtase"/>
</dbReference>
<dbReference type="GO" id="GO:0006108">
    <property type="term" value="P:malate metabolic process"/>
    <property type="evidence" value="ECO:0007669"/>
    <property type="project" value="TreeGrafter"/>
</dbReference>
<feature type="active site" description="Proton acceptor" evidence="14">
    <location>
        <position position="183"/>
    </location>
</feature>
<comment type="cofactor">
    <cofactor evidence="16">
        <name>Mg(2+)</name>
        <dbReference type="ChEBI" id="CHEBI:18420"/>
    </cofactor>
    <cofactor evidence="16">
        <name>Mn(2+)</name>
        <dbReference type="ChEBI" id="CHEBI:29035"/>
    </cofactor>
    <text evidence="16">Divalent metal cations. Prefers magnesium or manganese.</text>
</comment>
<dbReference type="GO" id="GO:0016616">
    <property type="term" value="F:oxidoreductase activity, acting on the CH-OH group of donors, NAD or NADP as acceptor"/>
    <property type="evidence" value="ECO:0007669"/>
    <property type="project" value="InterPro"/>
</dbReference>
<organism evidence="21 22">
    <name type="scientific">Propioniciclava tarda</name>
    <dbReference type="NCBI Taxonomy" id="433330"/>
    <lineage>
        <taxon>Bacteria</taxon>
        <taxon>Bacillati</taxon>
        <taxon>Actinomycetota</taxon>
        <taxon>Actinomycetes</taxon>
        <taxon>Propionibacteriales</taxon>
        <taxon>Propionibacteriaceae</taxon>
        <taxon>Propioniciclava</taxon>
    </lineage>
</organism>
<dbReference type="PROSITE" id="PS00331">
    <property type="entry name" value="MALIC_ENZYMES"/>
    <property type="match status" value="1"/>
</dbReference>
<evidence type="ECO:0000256" key="18">
    <source>
        <dbReference type="SAM" id="MobiDB-lite"/>
    </source>
</evidence>
<feature type="region of interest" description="Disordered" evidence="18">
    <location>
        <begin position="580"/>
        <end position="609"/>
    </location>
</feature>
<comment type="cofactor">
    <cofactor evidence="2">
        <name>Mn(2+)</name>
        <dbReference type="ChEBI" id="CHEBI:29035"/>
    </cofactor>
</comment>
<evidence type="ECO:0000313" key="22">
    <source>
        <dbReference type="Proteomes" id="UP000291933"/>
    </source>
</evidence>
<protein>
    <recommendedName>
        <fullName evidence="12">Malolactic enzyme</fullName>
        <ecNumber evidence="10">4.1.1.101</ecNumber>
    </recommendedName>
    <alternativeName>
        <fullName evidence="13">Malic enzyme</fullName>
    </alternativeName>
    <alternativeName>
        <fullName evidence="11">Putative malate oxidoreductase [NAD]</fullName>
    </alternativeName>
</protein>
<comment type="similarity">
    <text evidence="3 17">Belongs to the malic enzymes family.</text>
</comment>
<evidence type="ECO:0000256" key="3">
    <source>
        <dbReference type="ARBA" id="ARBA00008785"/>
    </source>
</evidence>
<dbReference type="InterPro" id="IPR037062">
    <property type="entry name" value="Malic_N_dom_sf"/>
</dbReference>
<evidence type="ECO:0000256" key="6">
    <source>
        <dbReference type="ARBA" id="ARBA00023027"/>
    </source>
</evidence>
<dbReference type="GO" id="GO:0043883">
    <property type="term" value="F:malolactic enzyme activity"/>
    <property type="evidence" value="ECO:0007669"/>
    <property type="project" value="UniProtKB-EC"/>
</dbReference>
<evidence type="ECO:0000256" key="8">
    <source>
        <dbReference type="ARBA" id="ARBA00023239"/>
    </source>
</evidence>
<evidence type="ECO:0000259" key="20">
    <source>
        <dbReference type="SMART" id="SM01274"/>
    </source>
</evidence>
<evidence type="ECO:0000256" key="2">
    <source>
        <dbReference type="ARBA" id="ARBA00001936"/>
    </source>
</evidence>
<comment type="cofactor">
    <cofactor evidence="1">
        <name>NAD(+)</name>
        <dbReference type="ChEBI" id="CHEBI:57540"/>
    </cofactor>
</comment>
<evidence type="ECO:0000256" key="17">
    <source>
        <dbReference type="RuleBase" id="RU003427"/>
    </source>
</evidence>
<sequence length="609" mass="67169">MANPLYEFIAGPSGPQVRIEARGQEVLNVPMLNRGTAFTWPERHALRLTGLLPPGTTTIEAQVRRTYERYCGQSDNLAKYSYLSALRDRNEVLFYRLISEHIEEMMPIIYTPTIGEVIQRFSHGFNKLRAVFTSVDYPDQIPIAFENFGLASDECDLIVVTDSEGILGIGDQGIGGVQIALGKLAVYTAAAGIDPRRVIPVVIDVGTDNMDLLYDEFYLGARHSRIRGKAYDDFMETFVETVTRMYPNALLHWEDFGADNAHRVLEKYRDRCCSFNDDIQGTAAVVMAAVLAGVKTVGHKLREQRVVIFGAGTAGVGIADLLRDRMVREGLSKDEASRNFWCLGSKGLIHTGLGDKMRDFQRPYARNENELTTWGVQDVGNVDLLEVVRNVQPTILIGTSARSGAFTEEIVREMAAHVERPIILPLSNPTSRAEAVPADILEWTEGRALVATGSPFKPVDYNGVRYEIAQANNALVFPGLGLGVIVSKASRVSDRMIAAAAEAVADIQGVVPRGKSLLPSVNHLRMASGTVAVKVAQAAHAEGLSTVKLADPVQEVFEAMWQPAYPEILLPEGDWQDYDEVRARQRHEARKRQHQAETETPPAKAKTAK</sequence>
<dbReference type="Gene3D" id="3.40.50.720">
    <property type="entry name" value="NAD(P)-binding Rossmann-like Domain"/>
    <property type="match status" value="1"/>
</dbReference>
<evidence type="ECO:0000256" key="16">
    <source>
        <dbReference type="PIRSR" id="PIRSR000106-3"/>
    </source>
</evidence>
<dbReference type="PIRSF" id="PIRSF000106">
    <property type="entry name" value="ME"/>
    <property type="match status" value="1"/>
</dbReference>
<comment type="subunit">
    <text evidence="4">Homodimer.</text>
</comment>
<accession>A0A4Q9KJ43</accession>
<feature type="binding site" evidence="16">
    <location>
        <position position="255"/>
    </location>
    <ligand>
        <name>a divalent metal cation</name>
        <dbReference type="ChEBI" id="CHEBI:60240"/>
    </ligand>
</feature>
<evidence type="ECO:0000256" key="1">
    <source>
        <dbReference type="ARBA" id="ARBA00001911"/>
    </source>
</evidence>
<dbReference type="AlphaFoldDB" id="A0A4Q9KJ43"/>
<dbReference type="Proteomes" id="UP000291933">
    <property type="component" value="Unassembled WGS sequence"/>
</dbReference>
<reference evidence="21 22" key="1">
    <citation type="submission" date="2019-01" db="EMBL/GenBank/DDBJ databases">
        <title>Lactibacter flavus gen. nov., sp. nov., a novel bacterium of the family Propionibacteriaceae isolated from raw milk and dairy products.</title>
        <authorList>
            <person name="Huptas C."/>
            <person name="Wenning M."/>
            <person name="Breitenwieser F."/>
            <person name="Doll E."/>
            <person name="Von Neubeck M."/>
            <person name="Busse H.-J."/>
            <person name="Scherer S."/>
        </authorList>
    </citation>
    <scope>NUCLEOTIDE SEQUENCE [LARGE SCALE GENOMIC DNA]</scope>
    <source>
        <strain evidence="21 22">DSM 22130</strain>
    </source>
</reference>
<dbReference type="InterPro" id="IPR015884">
    <property type="entry name" value="Malic_enzyme_CS"/>
</dbReference>
<proteinExistence type="inferred from homology"/>
<feature type="binding site" evidence="15">
    <location>
        <position position="428"/>
    </location>
    <ligand>
        <name>(S)-malate</name>
        <dbReference type="ChEBI" id="CHEBI:15589"/>
    </ligand>
</feature>
<evidence type="ECO:0000256" key="5">
    <source>
        <dbReference type="ARBA" id="ARBA00022723"/>
    </source>
</evidence>
<evidence type="ECO:0000256" key="14">
    <source>
        <dbReference type="PIRSR" id="PIRSR000106-1"/>
    </source>
</evidence>
<feature type="binding site" evidence="16">
    <location>
        <position position="278"/>
    </location>
    <ligand>
        <name>a divalent metal cation</name>
        <dbReference type="ChEBI" id="CHEBI:60240"/>
    </ligand>
</feature>
<feature type="domain" description="Malic enzyme N-terminal" evidence="20">
    <location>
        <begin position="87"/>
        <end position="269"/>
    </location>
</feature>
<dbReference type="GO" id="GO:0051287">
    <property type="term" value="F:NAD binding"/>
    <property type="evidence" value="ECO:0007669"/>
    <property type="project" value="InterPro"/>
</dbReference>
<dbReference type="OrthoDB" id="3314528at2"/>